<evidence type="ECO:0000259" key="13">
    <source>
        <dbReference type="Pfam" id="PF09084"/>
    </source>
</evidence>
<dbReference type="Proteomes" id="UP000292445">
    <property type="component" value="Unassembled WGS sequence"/>
</dbReference>
<dbReference type="InterPro" id="IPR027939">
    <property type="entry name" value="NMT1/THI5"/>
</dbReference>
<dbReference type="EMBL" id="SGXC01000001">
    <property type="protein sequence ID" value="RZS85707.1"/>
    <property type="molecule type" value="Genomic_DNA"/>
</dbReference>
<proteinExistence type="inferred from homology"/>
<dbReference type="PANTHER" id="PTHR31528:SF1">
    <property type="entry name" value="4-AMINO-5-HYDROXYMETHYL-2-METHYLPYRIMIDINE PHOSPHATE SYNTHASE THI11-RELATED"/>
    <property type="match status" value="1"/>
</dbReference>
<dbReference type="Pfam" id="PF09084">
    <property type="entry name" value="NMT1"/>
    <property type="match status" value="1"/>
</dbReference>
<feature type="domain" description="SsuA/THI5-like" evidence="13">
    <location>
        <begin position="41"/>
        <end position="253"/>
    </location>
</feature>
<reference evidence="14 15" key="1">
    <citation type="submission" date="2019-02" db="EMBL/GenBank/DDBJ databases">
        <title>Genomic Encyclopedia of Type Strains, Phase IV (KMG-IV): sequencing the most valuable type-strain genomes for metagenomic binning, comparative biology and taxonomic classification.</title>
        <authorList>
            <person name="Goeker M."/>
        </authorList>
    </citation>
    <scope>NUCLEOTIDE SEQUENCE [LARGE SCALE GENOMIC DNA]</scope>
    <source>
        <strain evidence="14 15">K24</strain>
    </source>
</reference>
<keyword evidence="15" id="KW-1185">Reference proteome</keyword>
<keyword evidence="6" id="KW-0479">Metal-binding</keyword>
<accession>A0A4V2F3Y3</accession>
<comment type="subunit">
    <text evidence="4">Homodimer.</text>
</comment>
<feature type="chain" id="PRO_5020772410" description="Thiamine pyrimidine synthase" evidence="12">
    <location>
        <begin position="25"/>
        <end position="344"/>
    </location>
</feature>
<keyword evidence="7" id="KW-0663">Pyridoxal phosphate</keyword>
<keyword evidence="8" id="KW-0784">Thiamine biosynthesis</keyword>
<evidence type="ECO:0000256" key="1">
    <source>
        <dbReference type="ARBA" id="ARBA00003469"/>
    </source>
</evidence>
<comment type="similarity">
    <text evidence="3">Belongs to the NMT1/THI5 family.</text>
</comment>
<keyword evidence="5" id="KW-0808">Transferase</keyword>
<name>A0A4V2F3Y3_9BURK</name>
<dbReference type="Gene3D" id="3.40.190.10">
    <property type="entry name" value="Periplasmic binding protein-like II"/>
    <property type="match status" value="2"/>
</dbReference>
<keyword evidence="9" id="KW-0408">Iron</keyword>
<comment type="function">
    <text evidence="1">Responsible for the formation of the pyrimidine heterocycle in the thiamine biosynthesis pathway. Catalyzes the formation of hydroxymethylpyrimidine phosphate (HMP-P) from histidine and pyridoxal phosphate (PLP). The protein uses PLP and the active site histidine to form HMP-P, generating an inactive enzyme. The enzyme can only undergo a single turnover, which suggests it is a suicide enzyme.</text>
</comment>
<evidence type="ECO:0000256" key="10">
    <source>
        <dbReference type="ARBA" id="ARBA00033171"/>
    </source>
</evidence>
<evidence type="ECO:0000256" key="3">
    <source>
        <dbReference type="ARBA" id="ARBA00009406"/>
    </source>
</evidence>
<dbReference type="SUPFAM" id="SSF53850">
    <property type="entry name" value="Periplasmic binding protein-like II"/>
    <property type="match status" value="1"/>
</dbReference>
<sequence>MSIFRWITRGAGLVALACALPAAAQSPAKIRFMLDWKIQGVHAWFYWARDKGYFKDENLDVAIDQGDGSAAAVTRVMSGGYQAGVGDVNAIIQNAASKPGEAPVMVYMIYNQAPFALITKADGPIKTLKDVEGKTLGSPAGAAALKVFTALARRNGIDEKKVSWTNMAPNLQEQMLLRGQVDASAVFAATSYMNLVAQHVDPDKDIRWIFYNDNGLDLYSNGVLVSPKLLAEQPRAVGGLVKAVNRAMKECIAAADACIDNLARNEPLIDKSIEKRRMLYVLKHSILTSEVAEIGLGDVRDERMARAIDQIADSYGLPRKPSVGEVFNRSFLPPKAERAAKLPL</sequence>
<evidence type="ECO:0000313" key="14">
    <source>
        <dbReference type="EMBL" id="RZS85707.1"/>
    </source>
</evidence>
<dbReference type="RefSeq" id="WP_207221926.1">
    <property type="nucleotide sequence ID" value="NZ_SGXC01000001.1"/>
</dbReference>
<evidence type="ECO:0000256" key="8">
    <source>
        <dbReference type="ARBA" id="ARBA00022977"/>
    </source>
</evidence>
<evidence type="ECO:0000256" key="9">
    <source>
        <dbReference type="ARBA" id="ARBA00023004"/>
    </source>
</evidence>
<dbReference type="AlphaFoldDB" id="A0A4V2F3Y3"/>
<organism evidence="14 15">
    <name type="scientific">Pigmentiphaga kullae</name>
    <dbReference type="NCBI Taxonomy" id="151784"/>
    <lineage>
        <taxon>Bacteria</taxon>
        <taxon>Pseudomonadati</taxon>
        <taxon>Pseudomonadota</taxon>
        <taxon>Betaproteobacteria</taxon>
        <taxon>Burkholderiales</taxon>
        <taxon>Alcaligenaceae</taxon>
        <taxon>Pigmentiphaga</taxon>
    </lineage>
</organism>
<comment type="caution">
    <text evidence="14">The sequence shown here is derived from an EMBL/GenBank/DDBJ whole genome shotgun (WGS) entry which is preliminary data.</text>
</comment>
<comment type="catalytic activity">
    <reaction evidence="11">
        <text>N(6)-(pyridoxal phosphate)-L-lysyl-[4-amino-5-hydroxymethyl-2-methylpyrimidine phosphate synthase] + L-histidyl-[4-amino-5-hydroxymethyl-2-methylpyrimidine phosphate synthase] + 2 Fe(3+) + 4 H2O = L-lysyl-[4-amino-5-hydroxymethyl-2-methylpyrimidine phosphate synthase] + (2S)-2-amino-5-hydroxy-4-oxopentanoyl-[4-amino-5-hydroxymethyl-2-methylpyrimidine phosphate synthase] + 4-amino-2-methyl-5-(phosphooxymethyl)pyrimidine + 3-oxopropanoate + 2 Fe(2+) + 2 H(+)</text>
        <dbReference type="Rhea" id="RHEA:65756"/>
        <dbReference type="Rhea" id="RHEA-COMP:16892"/>
        <dbReference type="Rhea" id="RHEA-COMP:16893"/>
        <dbReference type="Rhea" id="RHEA-COMP:16894"/>
        <dbReference type="Rhea" id="RHEA-COMP:16895"/>
        <dbReference type="ChEBI" id="CHEBI:15377"/>
        <dbReference type="ChEBI" id="CHEBI:15378"/>
        <dbReference type="ChEBI" id="CHEBI:29033"/>
        <dbReference type="ChEBI" id="CHEBI:29034"/>
        <dbReference type="ChEBI" id="CHEBI:29969"/>
        <dbReference type="ChEBI" id="CHEBI:29979"/>
        <dbReference type="ChEBI" id="CHEBI:33190"/>
        <dbReference type="ChEBI" id="CHEBI:58354"/>
        <dbReference type="ChEBI" id="CHEBI:143915"/>
        <dbReference type="ChEBI" id="CHEBI:157692"/>
    </reaction>
    <physiologicalReaction direction="left-to-right" evidence="11">
        <dbReference type="Rhea" id="RHEA:65757"/>
    </physiologicalReaction>
</comment>
<dbReference type="InterPro" id="IPR015168">
    <property type="entry name" value="SsuA/THI5"/>
</dbReference>
<comment type="pathway">
    <text evidence="2">Cofactor biosynthesis; thiamine diphosphate biosynthesis.</text>
</comment>
<protein>
    <recommendedName>
        <fullName evidence="10">Thiamine pyrimidine synthase</fullName>
    </recommendedName>
</protein>
<evidence type="ECO:0000313" key="15">
    <source>
        <dbReference type="Proteomes" id="UP000292445"/>
    </source>
</evidence>
<dbReference type="GO" id="GO:0046872">
    <property type="term" value="F:metal ion binding"/>
    <property type="evidence" value="ECO:0007669"/>
    <property type="project" value="UniProtKB-KW"/>
</dbReference>
<evidence type="ECO:0000256" key="5">
    <source>
        <dbReference type="ARBA" id="ARBA00022679"/>
    </source>
</evidence>
<dbReference type="PANTHER" id="PTHR31528">
    <property type="entry name" value="4-AMINO-5-HYDROXYMETHYL-2-METHYLPYRIMIDINE PHOSPHATE SYNTHASE THI11-RELATED"/>
    <property type="match status" value="1"/>
</dbReference>
<evidence type="ECO:0000256" key="11">
    <source>
        <dbReference type="ARBA" id="ARBA00048179"/>
    </source>
</evidence>
<keyword evidence="12" id="KW-0732">Signal</keyword>
<evidence type="ECO:0000256" key="7">
    <source>
        <dbReference type="ARBA" id="ARBA00022898"/>
    </source>
</evidence>
<dbReference type="GO" id="GO:0009228">
    <property type="term" value="P:thiamine biosynthetic process"/>
    <property type="evidence" value="ECO:0007669"/>
    <property type="project" value="UniProtKB-KW"/>
</dbReference>
<evidence type="ECO:0000256" key="6">
    <source>
        <dbReference type="ARBA" id="ARBA00022723"/>
    </source>
</evidence>
<evidence type="ECO:0000256" key="2">
    <source>
        <dbReference type="ARBA" id="ARBA00004948"/>
    </source>
</evidence>
<gene>
    <name evidence="14" type="ORF">EV675_1737</name>
</gene>
<evidence type="ECO:0000256" key="12">
    <source>
        <dbReference type="SAM" id="SignalP"/>
    </source>
</evidence>
<evidence type="ECO:0000256" key="4">
    <source>
        <dbReference type="ARBA" id="ARBA00011738"/>
    </source>
</evidence>
<feature type="signal peptide" evidence="12">
    <location>
        <begin position="1"/>
        <end position="24"/>
    </location>
</feature>
<dbReference type="GO" id="GO:0016740">
    <property type="term" value="F:transferase activity"/>
    <property type="evidence" value="ECO:0007669"/>
    <property type="project" value="UniProtKB-KW"/>
</dbReference>